<dbReference type="AlphaFoldDB" id="A0A4E0RH57"/>
<feature type="binding site" evidence="5">
    <location>
        <position position="222"/>
    </location>
    <ligand>
        <name>Zn(2+)</name>
        <dbReference type="ChEBI" id="CHEBI:29105"/>
        <label>1</label>
    </ligand>
</feature>
<keyword evidence="9" id="KW-1185">Reference proteome</keyword>
<dbReference type="CDD" id="cd00077">
    <property type="entry name" value="HDc"/>
    <property type="match status" value="1"/>
</dbReference>
<evidence type="ECO:0000313" key="9">
    <source>
        <dbReference type="Proteomes" id="UP000230066"/>
    </source>
</evidence>
<dbReference type="SMART" id="SM00471">
    <property type="entry name" value="HDc"/>
    <property type="match status" value="1"/>
</dbReference>
<dbReference type="InterPro" id="IPR002073">
    <property type="entry name" value="PDEase_catalytic_dom"/>
</dbReference>
<evidence type="ECO:0000256" key="2">
    <source>
        <dbReference type="ARBA" id="ARBA00022801"/>
    </source>
</evidence>
<evidence type="ECO:0000259" key="7">
    <source>
        <dbReference type="PROSITE" id="PS51845"/>
    </source>
</evidence>
<dbReference type="EMBL" id="JXXN02000559">
    <property type="protein sequence ID" value="THD26996.1"/>
    <property type="molecule type" value="Genomic_DNA"/>
</dbReference>
<feature type="active site" description="Proton donor" evidence="3">
    <location>
        <position position="182"/>
    </location>
</feature>
<evidence type="ECO:0000256" key="6">
    <source>
        <dbReference type="SAM" id="MobiDB-lite"/>
    </source>
</evidence>
<feature type="region of interest" description="Disordered" evidence="6">
    <location>
        <begin position="1"/>
        <end position="33"/>
    </location>
</feature>
<sequence length="699" mass="78623">MRSSLVDDDQIGGRPKSKTDGKKCGRTMTQSKRSVIRSNSIGAFSCKREACTSATSGLSFIHRSTVDEIHPPVLDQLVNSPEFRIRFPSLQSTSSLLSPQSIEYQSPLVDLPTKLIRIHGVDKWTFDIFSFKRRSSSQLVCSIGMHLFERHDLMRKLRLDYLTVLETLGAIESVYWQHNPYHTALHAADVTQATHCFISQSKLYQLLSPAEILGTLLAALCHDADHPGMNQLHLERTGNFLVTLYDADSVLEKHHARVGLTILHRSGLAQSLDKSAWTVVRDCMIKLIEATDMAYQGLYKAKFSNLVDSKKKSHHCIYTPSERILLLQMSLKCADISNPCRPWQLCRQWAQRICSEFFCQGDQERSRWALAPAKSFDRTISSIPEIQVGFIEHLVKPLFSTWHEFFQTSLTQELLRHLDSNFTSWTRQLTTKGQEQQTESNYTGDYSRKKTFKPVEVKTTRKTKKVFGKSKCGCVSRKKTDSKSHNHQVTFALKCDESANPKVVAVSGTPPAFELTTATDHELCTISGLHTFLITTRGLRRHSLPETQGAIRKTFNFTLSSSKRNSPMLVLDTRSGKLFGPGGYNRAPSNAVNSQTAAISTSAHFRAGPKSLRTASANILQTLCEDLMHQPQQQQQQQQEKEINPQKHGVSNVVNPFPLPDAWLVTDRANCQPTLAINLAATDFVTLAHRRSSMPLIEK</sequence>
<evidence type="ECO:0000313" key="8">
    <source>
        <dbReference type="EMBL" id="THD26996.1"/>
    </source>
</evidence>
<organism evidence="8 9">
    <name type="scientific">Fasciola hepatica</name>
    <name type="common">Liver fluke</name>
    <dbReference type="NCBI Taxonomy" id="6192"/>
    <lineage>
        <taxon>Eukaryota</taxon>
        <taxon>Metazoa</taxon>
        <taxon>Spiralia</taxon>
        <taxon>Lophotrochozoa</taxon>
        <taxon>Platyhelminthes</taxon>
        <taxon>Trematoda</taxon>
        <taxon>Digenea</taxon>
        <taxon>Plagiorchiida</taxon>
        <taxon>Echinostomata</taxon>
        <taxon>Echinostomatoidea</taxon>
        <taxon>Fasciolidae</taxon>
        <taxon>Fasciola</taxon>
    </lineage>
</organism>
<evidence type="ECO:0000256" key="5">
    <source>
        <dbReference type="PIRSR" id="PIRSR623088-3"/>
    </source>
</evidence>
<dbReference type="Gene3D" id="1.10.1300.10">
    <property type="entry name" value="3'5'-cyclic nucleotide phosphodiesterase, catalytic domain"/>
    <property type="match status" value="1"/>
</dbReference>
<dbReference type="InterPro" id="IPR023088">
    <property type="entry name" value="PDEase"/>
</dbReference>
<evidence type="ECO:0000256" key="1">
    <source>
        <dbReference type="ARBA" id="ARBA00022723"/>
    </source>
</evidence>
<feature type="binding site" evidence="5">
    <location>
        <position position="223"/>
    </location>
    <ligand>
        <name>Zn(2+)</name>
        <dbReference type="ChEBI" id="CHEBI:29105"/>
        <label>1</label>
    </ligand>
</feature>
<dbReference type="PROSITE" id="PS51845">
    <property type="entry name" value="PDEASE_I_2"/>
    <property type="match status" value="1"/>
</dbReference>
<dbReference type="InterPro" id="IPR036971">
    <property type="entry name" value="PDEase_catalytic_dom_sf"/>
</dbReference>
<protein>
    <submittedName>
        <fullName evidence="8">High affinity cAMP-specific 3' 5'-cyclic phosphodiesterase 7A</fullName>
    </submittedName>
</protein>
<comment type="caution">
    <text evidence="8">The sequence shown here is derived from an EMBL/GenBank/DDBJ whole genome shotgun (WGS) entry which is preliminary data.</text>
</comment>
<feature type="binding site" evidence="4">
    <location>
        <position position="387"/>
    </location>
    <ligand>
        <name>AMP</name>
        <dbReference type="ChEBI" id="CHEBI:456215"/>
    </ligand>
</feature>
<dbReference type="Pfam" id="PF00233">
    <property type="entry name" value="PDEase_I"/>
    <property type="match status" value="1"/>
</dbReference>
<name>A0A4E0RH57_FASHE</name>
<keyword evidence="1 5" id="KW-0479">Metal-binding</keyword>
<dbReference type="GO" id="GO:0046872">
    <property type="term" value="F:metal ion binding"/>
    <property type="evidence" value="ECO:0007669"/>
    <property type="project" value="UniProtKB-KW"/>
</dbReference>
<feature type="domain" description="PDEase" evidence="7">
    <location>
        <begin position="100"/>
        <end position="432"/>
    </location>
</feature>
<feature type="binding site" evidence="4">
    <location>
        <begin position="182"/>
        <end position="186"/>
    </location>
    <ligand>
        <name>AMP</name>
        <dbReference type="ChEBI" id="CHEBI:456215"/>
    </ligand>
</feature>
<dbReference type="PRINTS" id="PR00387">
    <property type="entry name" value="PDIESTERASE1"/>
</dbReference>
<dbReference type="SUPFAM" id="SSF109604">
    <property type="entry name" value="HD-domain/PDEase-like"/>
    <property type="match status" value="1"/>
</dbReference>
<dbReference type="GO" id="GO:0004114">
    <property type="term" value="F:3',5'-cyclic-nucleotide phosphodiesterase activity"/>
    <property type="evidence" value="ECO:0007669"/>
    <property type="project" value="InterPro"/>
</dbReference>
<dbReference type="GO" id="GO:0007165">
    <property type="term" value="P:signal transduction"/>
    <property type="evidence" value="ECO:0007669"/>
    <property type="project" value="InterPro"/>
</dbReference>
<feature type="region of interest" description="Disordered" evidence="6">
    <location>
        <begin position="629"/>
        <end position="651"/>
    </location>
</feature>
<gene>
    <name evidence="8" type="ORF">D915_001488</name>
</gene>
<reference evidence="8" key="1">
    <citation type="submission" date="2019-03" db="EMBL/GenBank/DDBJ databases">
        <title>Improved annotation for the trematode Fasciola hepatica.</title>
        <authorList>
            <person name="Choi Y.-J."/>
            <person name="Martin J."/>
            <person name="Mitreva M."/>
        </authorList>
    </citation>
    <scope>NUCLEOTIDE SEQUENCE [LARGE SCALE GENOMIC DNA]</scope>
</reference>
<dbReference type="PANTHER" id="PTHR11347">
    <property type="entry name" value="CYCLIC NUCLEOTIDE PHOSPHODIESTERASE"/>
    <property type="match status" value="1"/>
</dbReference>
<evidence type="ECO:0000256" key="4">
    <source>
        <dbReference type="PIRSR" id="PIRSR623088-2"/>
    </source>
</evidence>
<dbReference type="Proteomes" id="UP000230066">
    <property type="component" value="Unassembled WGS sequence"/>
</dbReference>
<dbReference type="InterPro" id="IPR003607">
    <property type="entry name" value="HD/PDEase_dom"/>
</dbReference>
<feature type="binding site" evidence="4">
    <location>
        <position position="335"/>
    </location>
    <ligand>
        <name>AMP</name>
        <dbReference type="ChEBI" id="CHEBI:456215"/>
    </ligand>
</feature>
<feature type="binding site" evidence="5">
    <location>
        <position position="223"/>
    </location>
    <ligand>
        <name>Zn(2+)</name>
        <dbReference type="ChEBI" id="CHEBI:29105"/>
        <label>2</label>
    </ligand>
</feature>
<proteinExistence type="predicted"/>
<accession>A0A4E0RH57</accession>
<feature type="binding site" evidence="5">
    <location>
        <position position="335"/>
    </location>
    <ligand>
        <name>Zn(2+)</name>
        <dbReference type="ChEBI" id="CHEBI:29105"/>
        <label>1</label>
    </ligand>
</feature>
<feature type="binding site" evidence="4">
    <location>
        <position position="223"/>
    </location>
    <ligand>
        <name>AMP</name>
        <dbReference type="ChEBI" id="CHEBI:456215"/>
    </ligand>
</feature>
<feature type="binding site" evidence="5">
    <location>
        <position position="186"/>
    </location>
    <ligand>
        <name>Zn(2+)</name>
        <dbReference type="ChEBI" id="CHEBI:29105"/>
        <label>1</label>
    </ligand>
</feature>
<evidence type="ECO:0000256" key="3">
    <source>
        <dbReference type="PIRSR" id="PIRSR623088-1"/>
    </source>
</evidence>
<keyword evidence="2" id="KW-0378">Hydrolase</keyword>
<feature type="compositionally biased region" description="Acidic residues" evidence="6">
    <location>
        <begin position="1"/>
        <end position="10"/>
    </location>
</feature>